<comment type="caution">
    <text evidence="11">The sequence shown here is derived from an EMBL/GenBank/DDBJ whole genome shotgun (WGS) entry which is preliminary data.</text>
</comment>
<comment type="subcellular location">
    <subcellularLocation>
        <location evidence="1">Nucleus</location>
    </subcellularLocation>
</comment>
<evidence type="ECO:0000256" key="1">
    <source>
        <dbReference type="ARBA" id="ARBA00004123"/>
    </source>
</evidence>
<keyword evidence="12" id="KW-1185">Reference proteome</keyword>
<dbReference type="GO" id="GO:0008168">
    <property type="term" value="F:methyltransferase activity"/>
    <property type="evidence" value="ECO:0007669"/>
    <property type="project" value="UniProtKB-KW"/>
</dbReference>
<dbReference type="GO" id="GO:0032259">
    <property type="term" value="P:methylation"/>
    <property type="evidence" value="ECO:0007669"/>
    <property type="project" value="UniProtKB-KW"/>
</dbReference>
<evidence type="ECO:0000256" key="5">
    <source>
        <dbReference type="ARBA" id="ARBA00023015"/>
    </source>
</evidence>
<evidence type="ECO:0000256" key="2">
    <source>
        <dbReference type="ARBA" id="ARBA00022603"/>
    </source>
</evidence>
<evidence type="ECO:0000256" key="10">
    <source>
        <dbReference type="SAM" id="MobiDB-lite"/>
    </source>
</evidence>
<dbReference type="SUPFAM" id="SSF53335">
    <property type="entry name" value="S-adenosyl-L-methionine-dependent methyltransferases"/>
    <property type="match status" value="1"/>
</dbReference>
<feature type="region of interest" description="Disordered" evidence="10">
    <location>
        <begin position="1"/>
        <end position="27"/>
    </location>
</feature>
<dbReference type="PANTHER" id="PTHR43591">
    <property type="entry name" value="METHYLTRANSFERASE"/>
    <property type="match status" value="1"/>
</dbReference>
<keyword evidence="5" id="KW-0805">Transcription regulation</keyword>
<evidence type="ECO:0000313" key="11">
    <source>
        <dbReference type="EMBL" id="KAK9416492.1"/>
    </source>
</evidence>
<dbReference type="InterPro" id="IPR029063">
    <property type="entry name" value="SAM-dependent_MTases_sf"/>
</dbReference>
<name>A0ABR2UPC2_9PEZI</name>
<evidence type="ECO:0000256" key="3">
    <source>
        <dbReference type="ARBA" id="ARBA00022679"/>
    </source>
</evidence>
<sequence length="316" mass="36271">MGSNGYSFPNNLASQSQPPPPPLPLATPLQAPWFAENGRYYGTFKPGQYMLPVDENELDRLDIMHKFHTVARRDDAYGGLHEAPISSPSPRVLDLGCGTGIWAIDMADRYQYGKVIGLDLNYTQPESIPATLEFRRQDIEEPHWGLEPDSFDLVHVQMLAGSITNWPALYQNIYRHLKPGTGMIEHVEINFDPQSNDSSLPPDSRLRLWFNEMRSAYEQARRPIVLEPSTETWLKQAGFEDIKRNIKEIPYHPWPSSEHQKEVGRWFNLGMVHGIEAMSMAPLTRHRNYTKEQVTALLAEVKREICTRQFRSHCVM</sequence>
<keyword evidence="7" id="KW-0539">Nucleus</keyword>
<dbReference type="Gene3D" id="3.40.50.150">
    <property type="entry name" value="Vaccinia Virus protein VP39"/>
    <property type="match status" value="1"/>
</dbReference>
<keyword evidence="2 11" id="KW-0489">Methyltransferase</keyword>
<evidence type="ECO:0000256" key="7">
    <source>
        <dbReference type="ARBA" id="ARBA00023242"/>
    </source>
</evidence>
<evidence type="ECO:0000256" key="4">
    <source>
        <dbReference type="ARBA" id="ARBA00022691"/>
    </source>
</evidence>
<dbReference type="Proteomes" id="UP001408356">
    <property type="component" value="Unassembled WGS sequence"/>
</dbReference>
<keyword evidence="6" id="KW-0804">Transcription</keyword>
<reference evidence="11 12" key="1">
    <citation type="journal article" date="2024" name="J. Plant Pathol.">
        <title>Sequence and assembly of the genome of Seiridium unicorne, isolate CBS 538.82, causal agent of cypress canker disease.</title>
        <authorList>
            <person name="Scali E."/>
            <person name="Rocca G.D."/>
            <person name="Danti R."/>
            <person name="Garbelotto M."/>
            <person name="Barberini S."/>
            <person name="Baroncelli R."/>
            <person name="Emiliani G."/>
        </authorList>
    </citation>
    <scope>NUCLEOTIDE SEQUENCE [LARGE SCALE GENOMIC DNA]</scope>
    <source>
        <strain evidence="11 12">BM-138-508</strain>
    </source>
</reference>
<keyword evidence="3" id="KW-0808">Transferase</keyword>
<dbReference type="EMBL" id="JARVKF010000407">
    <property type="protein sequence ID" value="KAK9416492.1"/>
    <property type="molecule type" value="Genomic_DNA"/>
</dbReference>
<accession>A0ABR2UPC2</accession>
<evidence type="ECO:0000256" key="9">
    <source>
        <dbReference type="ARBA" id="ARBA00047870"/>
    </source>
</evidence>
<comment type="catalytic activity">
    <reaction evidence="9">
        <text>L-methionyl-[protein] + S-adenosyl-L-methionine = S-methyl-L-methionyl-[protein] + S-adenosyl-L-homocysteine</text>
        <dbReference type="Rhea" id="RHEA:60560"/>
        <dbReference type="Rhea" id="RHEA-COMP:12313"/>
        <dbReference type="Rhea" id="RHEA-COMP:15592"/>
        <dbReference type="ChEBI" id="CHEBI:16044"/>
        <dbReference type="ChEBI" id="CHEBI:57856"/>
        <dbReference type="ChEBI" id="CHEBI:59789"/>
        <dbReference type="ChEBI" id="CHEBI:142742"/>
    </reaction>
    <physiologicalReaction direction="left-to-right" evidence="9">
        <dbReference type="Rhea" id="RHEA:60561"/>
    </physiologicalReaction>
</comment>
<organism evidence="11 12">
    <name type="scientific">Seiridium unicorne</name>
    <dbReference type="NCBI Taxonomy" id="138068"/>
    <lineage>
        <taxon>Eukaryota</taxon>
        <taxon>Fungi</taxon>
        <taxon>Dikarya</taxon>
        <taxon>Ascomycota</taxon>
        <taxon>Pezizomycotina</taxon>
        <taxon>Sordariomycetes</taxon>
        <taxon>Xylariomycetidae</taxon>
        <taxon>Amphisphaeriales</taxon>
        <taxon>Sporocadaceae</taxon>
        <taxon>Seiridium</taxon>
    </lineage>
</organism>
<comment type="similarity">
    <text evidence="8">Belongs to the methyltransferase superfamily. LaeA methyltransferase family.</text>
</comment>
<evidence type="ECO:0000256" key="6">
    <source>
        <dbReference type="ARBA" id="ARBA00023163"/>
    </source>
</evidence>
<dbReference type="Pfam" id="PF13489">
    <property type="entry name" value="Methyltransf_23"/>
    <property type="match status" value="1"/>
</dbReference>
<evidence type="ECO:0000256" key="8">
    <source>
        <dbReference type="ARBA" id="ARBA00038158"/>
    </source>
</evidence>
<protein>
    <submittedName>
        <fullName evidence="11">S-adenosyl-L-methionine-dependent methyltransferase</fullName>
    </submittedName>
</protein>
<keyword evidence="4" id="KW-0949">S-adenosyl-L-methionine</keyword>
<evidence type="ECO:0000313" key="12">
    <source>
        <dbReference type="Proteomes" id="UP001408356"/>
    </source>
</evidence>
<dbReference type="PANTHER" id="PTHR43591:SF30">
    <property type="entry name" value="PROTEIN-METHIONINE METHYLTRANSFERASE LAEA"/>
    <property type="match status" value="1"/>
</dbReference>
<gene>
    <name evidence="11" type="ORF">SUNI508_01909</name>
</gene>
<proteinExistence type="inferred from homology"/>
<dbReference type="CDD" id="cd02440">
    <property type="entry name" value="AdoMet_MTases"/>
    <property type="match status" value="1"/>
</dbReference>